<protein>
    <submittedName>
        <fullName evidence="1">Uncharacterized protein</fullName>
    </submittedName>
</protein>
<gene>
    <name evidence="1" type="ORF">KBTEX_03940</name>
</gene>
<evidence type="ECO:0000313" key="1">
    <source>
        <dbReference type="EMBL" id="QEA07582.1"/>
    </source>
</evidence>
<sequence length="138" mass="14537">MPADPRATDGQEGTMVILHTGARALARRWLAWFREHGCRVHVLDSRVDYLAALQGANHPVSAAFDDWSEPGATAGFLGVTRGATDATIYLGRRDQDPPQQPVAAPGATGPWGLFMLASGLIEAEAALVAPPVVARPGS</sequence>
<dbReference type="AlphaFoldDB" id="A0A5B8RIP8"/>
<name>A0A5B8RIP8_9ZZZZ</name>
<dbReference type="EMBL" id="MN079287">
    <property type="protein sequence ID" value="QEA07582.1"/>
    <property type="molecule type" value="Genomic_DNA"/>
</dbReference>
<proteinExistence type="predicted"/>
<accession>A0A5B8RIP8</accession>
<reference evidence="1" key="1">
    <citation type="submission" date="2019-06" db="EMBL/GenBank/DDBJ databases">
        <authorList>
            <person name="Murdoch R.W."/>
            <person name="Fathepure B."/>
        </authorList>
    </citation>
    <scope>NUCLEOTIDE SEQUENCE</scope>
</reference>
<organism evidence="1">
    <name type="scientific">uncultured organism</name>
    <dbReference type="NCBI Taxonomy" id="155900"/>
    <lineage>
        <taxon>unclassified sequences</taxon>
        <taxon>environmental samples</taxon>
    </lineage>
</organism>